<dbReference type="CDD" id="cd00077">
    <property type="entry name" value="HDc"/>
    <property type="match status" value="1"/>
</dbReference>
<dbReference type="InterPro" id="IPR006674">
    <property type="entry name" value="HD_domain"/>
</dbReference>
<evidence type="ECO:0000313" key="2">
    <source>
        <dbReference type="EMBL" id="RSU13535.1"/>
    </source>
</evidence>
<sequence length="165" mass="19783">MKRINQLIRHRDFQFYLKEIERFEAERIFCKHDIAHFFDVARIAYILKLENHLKVDREIIYAAALLHDIGRYLEYKKDIPHDQASVQLAEPLLIETKFNQAEREIILSAISSHRRVPVEISKMNESQELAYLLFHADKSSRLCLFCPARDACYWEETRKNRDINY</sequence>
<dbReference type="Pfam" id="PF01966">
    <property type="entry name" value="HD"/>
    <property type="match status" value="1"/>
</dbReference>
<dbReference type="InterPro" id="IPR006675">
    <property type="entry name" value="HDIG_dom"/>
</dbReference>
<evidence type="ECO:0000259" key="1">
    <source>
        <dbReference type="PROSITE" id="PS51831"/>
    </source>
</evidence>
<accession>A0A430AZP2</accession>
<dbReference type="SMART" id="SM00471">
    <property type="entry name" value="HDc"/>
    <property type="match status" value="1"/>
</dbReference>
<keyword evidence="3" id="KW-1185">Reference proteome</keyword>
<evidence type="ECO:0000313" key="3">
    <source>
        <dbReference type="Proteomes" id="UP000287605"/>
    </source>
</evidence>
<feature type="domain" description="HD" evidence="1">
    <location>
        <begin position="33"/>
        <end position="142"/>
    </location>
</feature>
<name>A0A430AZP2_9ENTE</name>
<dbReference type="PROSITE" id="PS51831">
    <property type="entry name" value="HD"/>
    <property type="match status" value="1"/>
</dbReference>
<dbReference type="EMBL" id="NGKA01000005">
    <property type="protein sequence ID" value="RSU13535.1"/>
    <property type="molecule type" value="Genomic_DNA"/>
</dbReference>
<comment type="caution">
    <text evidence="2">The sequence shown here is derived from an EMBL/GenBank/DDBJ whole genome shotgun (WGS) entry which is preliminary data.</text>
</comment>
<protein>
    <recommendedName>
        <fullName evidence="1">HD domain-containing protein</fullName>
    </recommendedName>
</protein>
<dbReference type="OrthoDB" id="1669667at2"/>
<dbReference type="NCBIfam" id="TIGR00277">
    <property type="entry name" value="HDIG"/>
    <property type="match status" value="1"/>
</dbReference>
<gene>
    <name evidence="2" type="ORF">CBF29_04590</name>
</gene>
<dbReference type="Proteomes" id="UP000287605">
    <property type="component" value="Unassembled WGS sequence"/>
</dbReference>
<dbReference type="Gene3D" id="1.10.3210.10">
    <property type="entry name" value="Hypothetical protein af1432"/>
    <property type="match status" value="1"/>
</dbReference>
<dbReference type="SUPFAM" id="SSF109604">
    <property type="entry name" value="HD-domain/PDEase-like"/>
    <property type="match status" value="1"/>
</dbReference>
<dbReference type="AlphaFoldDB" id="A0A430AZP2"/>
<proteinExistence type="predicted"/>
<reference evidence="2 3" key="1">
    <citation type="submission" date="2017-05" db="EMBL/GenBank/DDBJ databases">
        <title>Vagococcus spp. assemblies.</title>
        <authorList>
            <person name="Gulvik C.A."/>
        </authorList>
    </citation>
    <scope>NUCLEOTIDE SEQUENCE [LARGE SCALE GENOMIC DNA]</scope>
    <source>
        <strain evidence="2 3">CCUG 51432</strain>
    </source>
</reference>
<organism evidence="2 3">
    <name type="scientific">Vagococcus elongatus</name>
    <dbReference type="NCBI Taxonomy" id="180344"/>
    <lineage>
        <taxon>Bacteria</taxon>
        <taxon>Bacillati</taxon>
        <taxon>Bacillota</taxon>
        <taxon>Bacilli</taxon>
        <taxon>Lactobacillales</taxon>
        <taxon>Enterococcaceae</taxon>
        <taxon>Vagococcus</taxon>
    </lineage>
</organism>
<dbReference type="RefSeq" id="WP_126807848.1">
    <property type="nucleotide sequence ID" value="NZ_NGKA01000005.1"/>
</dbReference>
<dbReference type="InterPro" id="IPR003607">
    <property type="entry name" value="HD/PDEase_dom"/>
</dbReference>